<evidence type="ECO:0000256" key="2">
    <source>
        <dbReference type="ARBA" id="ARBA00022448"/>
    </source>
</evidence>
<keyword evidence="2" id="KW-0813">Transport</keyword>
<evidence type="ECO:0000256" key="7">
    <source>
        <dbReference type="ARBA" id="ARBA00023136"/>
    </source>
</evidence>
<evidence type="ECO:0000256" key="10">
    <source>
        <dbReference type="SAM" id="SignalP"/>
    </source>
</evidence>
<evidence type="ECO:0000256" key="5">
    <source>
        <dbReference type="ARBA" id="ARBA00022970"/>
    </source>
</evidence>
<dbReference type="NCBIfam" id="TIGR03409">
    <property type="entry name" value="urea_trans_UrtB"/>
    <property type="match status" value="1"/>
</dbReference>
<keyword evidence="7 9" id="KW-0472">Membrane</keyword>
<feature type="signal peptide" evidence="10">
    <location>
        <begin position="1"/>
        <end position="27"/>
    </location>
</feature>
<dbReference type="OrthoDB" id="9807115at2"/>
<dbReference type="PANTHER" id="PTHR11795">
    <property type="entry name" value="BRANCHED-CHAIN AMINO ACID TRANSPORT SYSTEM PERMEASE PROTEIN LIVH"/>
    <property type="match status" value="1"/>
</dbReference>
<feature type="transmembrane region" description="Helical" evidence="9">
    <location>
        <begin position="321"/>
        <end position="341"/>
    </location>
</feature>
<accession>A0A2R4XP10</accession>
<reference evidence="11 12" key="1">
    <citation type="submission" date="2018-04" db="EMBL/GenBank/DDBJ databases">
        <title>Bordetella sp. HZ20 isolated from seawater.</title>
        <authorList>
            <person name="Sun C."/>
        </authorList>
    </citation>
    <scope>NUCLEOTIDE SEQUENCE [LARGE SCALE GENOMIC DNA]</scope>
    <source>
        <strain evidence="11 12">HZ20</strain>
    </source>
</reference>
<dbReference type="KEGG" id="boz:DBV39_00435"/>
<keyword evidence="12" id="KW-1185">Reference proteome</keyword>
<feature type="transmembrane region" description="Helical" evidence="9">
    <location>
        <begin position="262"/>
        <end position="289"/>
    </location>
</feature>
<proteinExistence type="inferred from homology"/>
<feature type="transmembrane region" description="Helical" evidence="9">
    <location>
        <begin position="516"/>
        <end position="538"/>
    </location>
</feature>
<dbReference type="EMBL" id="CP028901">
    <property type="protein sequence ID" value="AWB35546.1"/>
    <property type="molecule type" value="Genomic_DNA"/>
</dbReference>
<dbReference type="PANTHER" id="PTHR11795:SF447">
    <property type="entry name" value="ABC TRANSPORTER PERMEASE PROTEIN"/>
    <property type="match status" value="1"/>
</dbReference>
<keyword evidence="5" id="KW-0029">Amino-acid transport</keyword>
<keyword evidence="10" id="KW-0732">Signal</keyword>
<evidence type="ECO:0000313" key="11">
    <source>
        <dbReference type="EMBL" id="AWB35546.1"/>
    </source>
</evidence>
<evidence type="ECO:0000256" key="9">
    <source>
        <dbReference type="SAM" id="Phobius"/>
    </source>
</evidence>
<dbReference type="Pfam" id="PF02653">
    <property type="entry name" value="BPD_transp_2"/>
    <property type="match status" value="1"/>
</dbReference>
<evidence type="ECO:0000313" key="12">
    <source>
        <dbReference type="Proteomes" id="UP000244571"/>
    </source>
</evidence>
<evidence type="ECO:0000256" key="8">
    <source>
        <dbReference type="ARBA" id="ARBA00037998"/>
    </source>
</evidence>
<dbReference type="InterPro" id="IPR011989">
    <property type="entry name" value="ARM-like"/>
</dbReference>
<dbReference type="GO" id="GO:0022857">
    <property type="term" value="F:transmembrane transporter activity"/>
    <property type="evidence" value="ECO:0007669"/>
    <property type="project" value="InterPro"/>
</dbReference>
<feature type="chain" id="PRO_5015328336" evidence="10">
    <location>
        <begin position="28"/>
        <end position="553"/>
    </location>
</feature>
<name>A0A2R4XP10_9BURK</name>
<dbReference type="InterPro" id="IPR001851">
    <property type="entry name" value="ABC_transp_permease"/>
</dbReference>
<gene>
    <name evidence="11" type="primary">urtB</name>
    <name evidence="11" type="ORF">DBV39_00435</name>
</gene>
<evidence type="ECO:0000256" key="1">
    <source>
        <dbReference type="ARBA" id="ARBA00004651"/>
    </source>
</evidence>
<dbReference type="InterPro" id="IPR052157">
    <property type="entry name" value="BCAA_transport_permease"/>
</dbReference>
<comment type="subcellular location">
    <subcellularLocation>
        <location evidence="1">Cell membrane</location>
        <topology evidence="1">Multi-pass membrane protein</topology>
    </subcellularLocation>
</comment>
<evidence type="ECO:0000256" key="6">
    <source>
        <dbReference type="ARBA" id="ARBA00022989"/>
    </source>
</evidence>
<dbReference type="RefSeq" id="WP_108623002.1">
    <property type="nucleotide sequence ID" value="NZ_CP028901.1"/>
</dbReference>
<dbReference type="CDD" id="cd06582">
    <property type="entry name" value="TM_PBP1_LivH_like"/>
    <property type="match status" value="1"/>
</dbReference>
<dbReference type="Proteomes" id="UP000244571">
    <property type="component" value="Chromosome"/>
</dbReference>
<keyword evidence="4 9" id="KW-0812">Transmembrane</keyword>
<keyword evidence="3" id="KW-1003">Cell membrane</keyword>
<dbReference type="AlphaFoldDB" id="A0A2R4XP10"/>
<dbReference type="GO" id="GO:0006865">
    <property type="term" value="P:amino acid transport"/>
    <property type="evidence" value="ECO:0007669"/>
    <property type="project" value="UniProtKB-KW"/>
</dbReference>
<evidence type="ECO:0000256" key="3">
    <source>
        <dbReference type="ARBA" id="ARBA00022475"/>
    </source>
</evidence>
<keyword evidence="6 9" id="KW-1133">Transmembrane helix</keyword>
<protein>
    <submittedName>
        <fullName evidence="11">Urea ABC transporter permease subunit UrtB</fullName>
    </submittedName>
</protein>
<feature type="transmembrane region" description="Helical" evidence="9">
    <location>
        <begin position="395"/>
        <end position="422"/>
    </location>
</feature>
<sequence>MQNLARGWLTILFLISGLFSGALSAQAPEAVPGDQDWPVKVSRLATDLASSDTTTRLGAIEALGLSREVRALEVLQALAQSTLYVSASGDMVIETEPDQFLDVTTGQPVISTSAPGSELRKVRMNNRLRSALQSALASSELLGGSAARRLAAARRLQGEADPARLPILQQALESETRAEIRDAIEIAIASASLRSDDLATRLMAIEKLGESGSGQFISVLTGLLASDAQGNPVESVEVREAAQDALDRIRSWQQLQSWVGNLFYGVSLGSVLLLAALGLAITFGLMGVINMAHGELLMIGAYSTYLVQSVFKLWFPQAMDWYVLAALPVAFVIAGSVGMVLERTVIRWLYGRPLETLLATWGVSLILMQGVRTLFGAQNVEVSNPSWMSGGVQVMGSLVLSYNRIAIVVFAFLVVMLVWVILQHTRLGLFVRAITQNRTMAGCVGVPTGRIDMLAFGLGSGIAGLAGVALSQLGNVGPDLGRAYIVDSFMVVVLGGVGQLAGTVVAAIGLGTLNKFIEPFTGTVIAKIAILMFIILFVQKRPQGLFAPKGRSA</sequence>
<dbReference type="Gene3D" id="1.25.10.10">
    <property type="entry name" value="Leucine-rich Repeat Variant"/>
    <property type="match status" value="1"/>
</dbReference>
<feature type="transmembrane region" description="Helical" evidence="9">
    <location>
        <begin position="489"/>
        <end position="510"/>
    </location>
</feature>
<dbReference type="InterPro" id="IPR017779">
    <property type="entry name" value="ABC_UrtB_bac"/>
</dbReference>
<organism evidence="11 12">
    <name type="scientific">Orrella marina</name>
    <dbReference type="NCBI Taxonomy" id="2163011"/>
    <lineage>
        <taxon>Bacteria</taxon>
        <taxon>Pseudomonadati</taxon>
        <taxon>Pseudomonadota</taxon>
        <taxon>Betaproteobacteria</taxon>
        <taxon>Burkholderiales</taxon>
        <taxon>Alcaligenaceae</taxon>
        <taxon>Orrella</taxon>
    </lineage>
</organism>
<evidence type="ECO:0000256" key="4">
    <source>
        <dbReference type="ARBA" id="ARBA00022692"/>
    </source>
</evidence>
<dbReference type="GO" id="GO:0005886">
    <property type="term" value="C:plasma membrane"/>
    <property type="evidence" value="ECO:0007669"/>
    <property type="project" value="UniProtKB-SubCell"/>
</dbReference>
<comment type="similarity">
    <text evidence="8">Belongs to the binding-protein-dependent transport system permease family. LivHM subfamily.</text>
</comment>